<accession>A0ABX7FE15</accession>
<proteinExistence type="predicted"/>
<evidence type="ECO:0000313" key="1">
    <source>
        <dbReference type="EMBL" id="QRF68395.1"/>
    </source>
</evidence>
<gene>
    <name evidence="1" type="ORF">GQA70_05545</name>
</gene>
<name>A0ABX7FE15_9RHOB</name>
<dbReference type="Proteomes" id="UP000596387">
    <property type="component" value="Chromosome"/>
</dbReference>
<keyword evidence="2" id="KW-1185">Reference proteome</keyword>
<protein>
    <submittedName>
        <fullName evidence="1">Uncharacterized protein</fullName>
    </submittedName>
</protein>
<dbReference type="EMBL" id="CP047166">
    <property type="protein sequence ID" value="QRF68395.1"/>
    <property type="molecule type" value="Genomic_DNA"/>
</dbReference>
<sequence length="117" mass="12491">MASAEAFGCKDPAPVFAAAGASTFDLPKLAQTVGNAELDGRSLRPVAQQVRTDFPEASEADVADIMITAFCTYLNDDAPASHRSQSNIRNFEREVYGAVFGGAAPESYQCHDWLCGD</sequence>
<reference evidence="1 2" key="1">
    <citation type="submission" date="2019-12" db="EMBL/GenBank/DDBJ databases">
        <title>Complete Genome Sequence of a Quorum-Sensing Bacterium,Rhodobacteraceae bacterium C31, Isolated from a marine microalgae symbiotic bacteria.</title>
        <authorList>
            <person name="Zhang Y."/>
        </authorList>
    </citation>
    <scope>NUCLEOTIDE SEQUENCE [LARGE SCALE GENOMIC DNA]</scope>
    <source>
        <strain evidence="1 2">C31</strain>
    </source>
</reference>
<organism evidence="1 2">
    <name type="scientific">Ponticoccus alexandrii</name>
    <dbReference type="NCBI Taxonomy" id="1943633"/>
    <lineage>
        <taxon>Bacteria</taxon>
        <taxon>Pseudomonadati</taxon>
        <taxon>Pseudomonadota</taxon>
        <taxon>Alphaproteobacteria</taxon>
        <taxon>Rhodobacterales</taxon>
        <taxon>Roseobacteraceae</taxon>
        <taxon>Ponticoccus</taxon>
    </lineage>
</organism>
<evidence type="ECO:0000313" key="2">
    <source>
        <dbReference type="Proteomes" id="UP000596387"/>
    </source>
</evidence>